<keyword evidence="2" id="KW-1003">Cell membrane</keyword>
<dbReference type="RefSeq" id="WP_223907491.1">
    <property type="nucleotide sequence ID" value="NZ_AP025017.1"/>
</dbReference>
<feature type="compositionally biased region" description="Pro residues" evidence="6">
    <location>
        <begin position="1"/>
        <end position="11"/>
    </location>
</feature>
<feature type="compositionally biased region" description="Pro residues" evidence="6">
    <location>
        <begin position="262"/>
        <end position="274"/>
    </location>
</feature>
<evidence type="ECO:0000256" key="6">
    <source>
        <dbReference type="SAM" id="MobiDB-lite"/>
    </source>
</evidence>
<dbReference type="PANTHER" id="PTHR33885">
    <property type="entry name" value="PHAGE SHOCK PROTEIN C"/>
    <property type="match status" value="1"/>
</dbReference>
<feature type="region of interest" description="Disordered" evidence="6">
    <location>
        <begin position="1"/>
        <end position="101"/>
    </location>
</feature>
<evidence type="ECO:0000256" key="5">
    <source>
        <dbReference type="ARBA" id="ARBA00023136"/>
    </source>
</evidence>
<feature type="transmembrane region" description="Helical" evidence="7">
    <location>
        <begin position="185"/>
        <end position="209"/>
    </location>
</feature>
<feature type="transmembrane region" description="Helical" evidence="7">
    <location>
        <begin position="142"/>
        <end position="164"/>
    </location>
</feature>
<dbReference type="InterPro" id="IPR052027">
    <property type="entry name" value="PspC"/>
</dbReference>
<feature type="region of interest" description="Disordered" evidence="6">
    <location>
        <begin position="246"/>
        <end position="346"/>
    </location>
</feature>
<proteinExistence type="predicted"/>
<accession>A0ABM7UCI9</accession>
<feature type="domain" description="Phage shock protein PspC N-terminal" evidence="8">
    <location>
        <begin position="113"/>
        <end position="167"/>
    </location>
</feature>
<keyword evidence="3 7" id="KW-0812">Transmembrane</keyword>
<dbReference type="PANTHER" id="PTHR33885:SF3">
    <property type="entry name" value="PHAGE SHOCK PROTEIN C"/>
    <property type="match status" value="1"/>
</dbReference>
<feature type="compositionally biased region" description="Low complexity" evidence="6">
    <location>
        <begin position="713"/>
        <end position="759"/>
    </location>
</feature>
<feature type="transmembrane region" description="Helical" evidence="7">
    <location>
        <begin position="398"/>
        <end position="422"/>
    </location>
</feature>
<feature type="transmembrane region" description="Helical" evidence="7">
    <location>
        <begin position="371"/>
        <end position="392"/>
    </location>
</feature>
<evidence type="ECO:0000256" key="7">
    <source>
        <dbReference type="SAM" id="Phobius"/>
    </source>
</evidence>
<evidence type="ECO:0000256" key="2">
    <source>
        <dbReference type="ARBA" id="ARBA00022475"/>
    </source>
</evidence>
<feature type="transmembrane region" description="Helical" evidence="7">
    <location>
        <begin position="429"/>
        <end position="451"/>
    </location>
</feature>
<sequence>MSADDPQPPSPGDGGSTERRDGADRGAPPSPPPHQSADHPAQDHQAPPGHHEEPHRPQEQSGPGGQVPPGRQAPGDPRINPFATAPGDPGGPGRGRSPEALGGFFASIRRSGLVRTQERWVGGVAGGVARRLDVDPALVRCVWVVITVFSGLGLIVYGLAWALLPEESDGRIHAEQALSGDFDAGLAGAMGAVAIGLPLLDGGLVPTWYVDAWGLPVFGGLVWGFFWIGVLALVIVGGINYSRGRGHHGPSGSSAAERPAPFGAPAPGPMPAAYPGPGAHPASTAHPASAASWAPGAVTGHQPPGGAVPPPGAAPHSTASPGATGPGAPPRTAPGHLPGYSPRPHAVPHQAAYAVPRPVPRPPRRPAPGRGTGLAVLGLTLLACAAALLAISTGALGAGQAVVCLTGAVLIILGGATVLSALRRRRGGWIAAMGVPMLLLAVPALVAGLVLHSHTHWRDDGGILGGSETVYTWADLSSGTAPLQDLKRGAGSIVLDLRDMPEDATGAHSVSVEMAAGRLQVLTHPGRSLRITSEAGAGELSADLLSQWSTTGGNSISDLRLQASQTEDHTLSGERITRYTAESTGAGREVALTSPAAQTAGPVLTIDTEMAAGTIEITEVPEETTWTGDPTQRTWVVSTWTDADGAQHHGRGVSPVPGMEHPAIGTDVAASCLEGTSLEDLDDSDAWEDLDELSTTERERYEACVSHRVLEEGAPSSDGSSSPGPSAQPSDAPSTEPSAEPSAGSSQSASAEPSASPTR</sequence>
<keyword evidence="5 7" id="KW-0472">Membrane</keyword>
<dbReference type="EMBL" id="AP025017">
    <property type="protein sequence ID" value="BDA64937.1"/>
    <property type="molecule type" value="Genomic_DNA"/>
</dbReference>
<evidence type="ECO:0000259" key="8">
    <source>
        <dbReference type="Pfam" id="PF04024"/>
    </source>
</evidence>
<evidence type="ECO:0000256" key="3">
    <source>
        <dbReference type="ARBA" id="ARBA00022692"/>
    </source>
</evidence>
<organism evidence="9 10">
    <name type="scientific">Actinomyces capricornis</name>
    <dbReference type="NCBI Taxonomy" id="2755559"/>
    <lineage>
        <taxon>Bacteria</taxon>
        <taxon>Bacillati</taxon>
        <taxon>Actinomycetota</taxon>
        <taxon>Actinomycetes</taxon>
        <taxon>Actinomycetales</taxon>
        <taxon>Actinomycetaceae</taxon>
        <taxon>Actinomyces</taxon>
    </lineage>
</organism>
<dbReference type="Proteomes" id="UP000824496">
    <property type="component" value="Chromosome"/>
</dbReference>
<protein>
    <recommendedName>
        <fullName evidence="8">Phage shock protein PspC N-terminal domain-containing protein</fullName>
    </recommendedName>
</protein>
<evidence type="ECO:0000313" key="9">
    <source>
        <dbReference type="EMBL" id="BDA64937.1"/>
    </source>
</evidence>
<feature type="compositionally biased region" description="Low complexity" evidence="6">
    <location>
        <begin position="314"/>
        <end position="323"/>
    </location>
</feature>
<evidence type="ECO:0000256" key="4">
    <source>
        <dbReference type="ARBA" id="ARBA00022989"/>
    </source>
</evidence>
<keyword evidence="4 7" id="KW-1133">Transmembrane helix</keyword>
<name>A0ABM7UCI9_9ACTO</name>
<evidence type="ECO:0000256" key="1">
    <source>
        <dbReference type="ARBA" id="ARBA00004162"/>
    </source>
</evidence>
<feature type="transmembrane region" description="Helical" evidence="7">
    <location>
        <begin position="221"/>
        <end position="241"/>
    </location>
</feature>
<feature type="region of interest" description="Disordered" evidence="6">
    <location>
        <begin position="705"/>
        <end position="759"/>
    </location>
</feature>
<dbReference type="Pfam" id="PF04024">
    <property type="entry name" value="PspC"/>
    <property type="match status" value="1"/>
</dbReference>
<feature type="compositionally biased region" description="Low complexity" evidence="6">
    <location>
        <begin position="250"/>
        <end position="261"/>
    </location>
</feature>
<dbReference type="InterPro" id="IPR007168">
    <property type="entry name" value="Phageshock_PspC_N"/>
</dbReference>
<reference evidence="9 10" key="1">
    <citation type="submission" date="2021-08" db="EMBL/GenBank/DDBJ databases">
        <title>Whole genome sequence of novel Actinomyces species strain MAS-1.</title>
        <authorList>
            <person name="Saito M."/>
            <person name="Kuwahara N."/>
            <person name="Takizawa T."/>
            <person name="Gotouda H."/>
            <person name="Ochiai T."/>
        </authorList>
    </citation>
    <scope>NUCLEOTIDE SEQUENCE [LARGE SCALE GENOMIC DNA]</scope>
    <source>
        <strain evidence="9 10">MAS-1</strain>
    </source>
</reference>
<feature type="compositionally biased region" description="Low complexity" evidence="6">
    <location>
        <begin position="275"/>
        <end position="297"/>
    </location>
</feature>
<feature type="compositionally biased region" description="Basic and acidic residues" evidence="6">
    <location>
        <begin position="49"/>
        <end position="58"/>
    </location>
</feature>
<keyword evidence="10" id="KW-1185">Reference proteome</keyword>
<evidence type="ECO:0000313" key="10">
    <source>
        <dbReference type="Proteomes" id="UP000824496"/>
    </source>
</evidence>
<gene>
    <name evidence="9" type="ORF">MANAM107_17710</name>
</gene>
<comment type="subcellular location">
    <subcellularLocation>
        <location evidence="1">Cell membrane</location>
        <topology evidence="1">Single-pass membrane protein</topology>
    </subcellularLocation>
</comment>